<feature type="compositionally biased region" description="Basic and acidic residues" evidence="1">
    <location>
        <begin position="1"/>
        <end position="12"/>
    </location>
</feature>
<feature type="transmembrane region" description="Helical" evidence="2">
    <location>
        <begin position="572"/>
        <end position="595"/>
    </location>
</feature>
<sequence>MQADAAHGEPTERSAATGGAPQQEPLPQTMPPTSTSTQTPRTSHDRRGHPAISTSWWWWEVGGAALLLVCMFTTIAVLAVLDNRPINDWHDNIQPAALLAVLSTIGKLGLTLVVGSCVSQLKWMHFLKPNHLSHLDVYDGVSRASPWDSTMMFLKTRTSLLRRGPDFMIALFAIVTLVAFAIDPFIQNILETQQHEIQLHNMNGSAKITSNLNYDSRAVDAREATDTQNNAHPNGNALLAQEVDFLKQLTSTAFQPDINCPSPGNRCEFQNITMLGLCSNFTNITNSTQRNCYQHSATVDGQSAHWVSCNYTLADETISRDLTINFGSSTDNHVYENFRSIVDNFQFDDENYLYKTPDAARLLTIRVVGNVTGPDFLETLPLVVPDTEVTLTHFYWCQQNYTKLSGNGSTASVSGSDEVTTAPLLYDDTDNSITTGIYKFTTVGEYDNFKSGDSNQIPQTSYSTNFYRSNFVTLFGLLDTKWPQFLTPNEPPAQLHPIVWAATNHQQVGAAETYVPDAIGTARFMVSANISELVQNIATAVTNQVQQSTQNQNADTTGGQLFANTAFYHVRWGWLALPLLEAVAAAILLFITILLNKLPVLKSSNIGLLAHGPEDAADTLRVSGVETAHRWEKFGDEMMVVLAKDERGWLRLIKT</sequence>
<dbReference type="Pfam" id="PF11374">
    <property type="entry name" value="DUF3176"/>
    <property type="match status" value="1"/>
</dbReference>
<dbReference type="AlphaFoldDB" id="A0A6A5YG62"/>
<feature type="transmembrane region" description="Helical" evidence="2">
    <location>
        <begin position="93"/>
        <end position="118"/>
    </location>
</feature>
<feature type="compositionally biased region" description="Low complexity" evidence="1">
    <location>
        <begin position="25"/>
        <end position="41"/>
    </location>
</feature>
<keyword evidence="4" id="KW-1185">Reference proteome</keyword>
<dbReference type="OrthoDB" id="5376804at2759"/>
<reference evidence="3" key="1">
    <citation type="journal article" date="2020" name="Stud. Mycol.">
        <title>101 Dothideomycetes genomes: a test case for predicting lifestyles and emergence of pathogens.</title>
        <authorList>
            <person name="Haridas S."/>
            <person name="Albert R."/>
            <person name="Binder M."/>
            <person name="Bloem J."/>
            <person name="Labutti K."/>
            <person name="Salamov A."/>
            <person name="Andreopoulos B."/>
            <person name="Baker S."/>
            <person name="Barry K."/>
            <person name="Bills G."/>
            <person name="Bluhm B."/>
            <person name="Cannon C."/>
            <person name="Castanera R."/>
            <person name="Culley D."/>
            <person name="Daum C."/>
            <person name="Ezra D."/>
            <person name="Gonzalez J."/>
            <person name="Henrissat B."/>
            <person name="Kuo A."/>
            <person name="Liang C."/>
            <person name="Lipzen A."/>
            <person name="Lutzoni F."/>
            <person name="Magnuson J."/>
            <person name="Mondo S."/>
            <person name="Nolan M."/>
            <person name="Ohm R."/>
            <person name="Pangilinan J."/>
            <person name="Park H.-J."/>
            <person name="Ramirez L."/>
            <person name="Alfaro M."/>
            <person name="Sun H."/>
            <person name="Tritt A."/>
            <person name="Yoshinaga Y."/>
            <person name="Zwiers L.-H."/>
            <person name="Turgeon B."/>
            <person name="Goodwin S."/>
            <person name="Spatafora J."/>
            <person name="Crous P."/>
            <person name="Grigoriev I."/>
        </authorList>
    </citation>
    <scope>NUCLEOTIDE SEQUENCE</scope>
    <source>
        <strain evidence="3">CBS 627.86</strain>
    </source>
</reference>
<keyword evidence="2" id="KW-0812">Transmembrane</keyword>
<proteinExistence type="predicted"/>
<dbReference type="EMBL" id="ML977402">
    <property type="protein sequence ID" value="KAF2105181.1"/>
    <property type="molecule type" value="Genomic_DNA"/>
</dbReference>
<feature type="region of interest" description="Disordered" evidence="1">
    <location>
        <begin position="1"/>
        <end position="48"/>
    </location>
</feature>
<feature type="transmembrane region" description="Helical" evidence="2">
    <location>
        <begin position="56"/>
        <end position="81"/>
    </location>
</feature>
<dbReference type="PANTHER" id="PTHR35394">
    <property type="entry name" value="DUF3176 DOMAIN-CONTAINING PROTEIN"/>
    <property type="match status" value="1"/>
</dbReference>
<keyword evidence="2" id="KW-0472">Membrane</keyword>
<name>A0A6A5YG62_9PLEO</name>
<gene>
    <name evidence="3" type="ORF">BDV96DRAFT_655868</name>
</gene>
<feature type="transmembrane region" description="Helical" evidence="2">
    <location>
        <begin position="167"/>
        <end position="186"/>
    </location>
</feature>
<protein>
    <submittedName>
        <fullName evidence="3">Uncharacterized protein</fullName>
    </submittedName>
</protein>
<dbReference type="Proteomes" id="UP000799770">
    <property type="component" value="Unassembled WGS sequence"/>
</dbReference>
<dbReference type="InterPro" id="IPR021514">
    <property type="entry name" value="DUF3176"/>
</dbReference>
<accession>A0A6A5YG62</accession>
<keyword evidence="2" id="KW-1133">Transmembrane helix</keyword>
<evidence type="ECO:0000313" key="4">
    <source>
        <dbReference type="Proteomes" id="UP000799770"/>
    </source>
</evidence>
<evidence type="ECO:0000313" key="3">
    <source>
        <dbReference type="EMBL" id="KAF2105181.1"/>
    </source>
</evidence>
<organism evidence="3 4">
    <name type="scientific">Lophiotrema nucula</name>
    <dbReference type="NCBI Taxonomy" id="690887"/>
    <lineage>
        <taxon>Eukaryota</taxon>
        <taxon>Fungi</taxon>
        <taxon>Dikarya</taxon>
        <taxon>Ascomycota</taxon>
        <taxon>Pezizomycotina</taxon>
        <taxon>Dothideomycetes</taxon>
        <taxon>Pleosporomycetidae</taxon>
        <taxon>Pleosporales</taxon>
        <taxon>Lophiotremataceae</taxon>
        <taxon>Lophiotrema</taxon>
    </lineage>
</organism>
<dbReference type="PANTHER" id="PTHR35394:SF5">
    <property type="entry name" value="DUF3176 DOMAIN-CONTAINING PROTEIN"/>
    <property type="match status" value="1"/>
</dbReference>
<evidence type="ECO:0000256" key="1">
    <source>
        <dbReference type="SAM" id="MobiDB-lite"/>
    </source>
</evidence>
<evidence type="ECO:0000256" key="2">
    <source>
        <dbReference type="SAM" id="Phobius"/>
    </source>
</evidence>